<comment type="caution">
    <text evidence="2">The sequence shown here is derived from an EMBL/GenBank/DDBJ whole genome shotgun (WGS) entry which is preliminary data.</text>
</comment>
<reference evidence="3" key="1">
    <citation type="submission" date="2016-09" db="EMBL/GenBank/DDBJ databases">
        <authorList>
            <person name="Greninger A.L."/>
            <person name="Jerome K.R."/>
            <person name="Mcnair B."/>
            <person name="Wallis C."/>
            <person name="Fang F."/>
        </authorList>
    </citation>
    <scope>NUCLEOTIDE SEQUENCE [LARGE SCALE GENOMIC DNA]</scope>
    <source>
        <strain evidence="3">M6</strain>
    </source>
</reference>
<dbReference type="AlphaFoldDB" id="A0A1E3RBJ5"/>
<evidence type="ECO:0008006" key="4">
    <source>
        <dbReference type="Google" id="ProtNLM"/>
    </source>
</evidence>
<name>A0A1E3RBJ5_MYCFV</name>
<sequence length="209" mass="21123">MGSGTIRVGGALGICSAIAAVPAYTAGSPEAAGDEQAYFDSASSLLTTNGAIPLLHLVFGLLFVAVLVSMLRSAAGPTGAVYAALIGGAVFVALTAAGLAAEVAVPAATLQFADATVVQYSQPFLGLAVWLYHYSHIGSAALIVATGYIVWRTAVLPKWSAALAVLAVPALLHTWIGLTGAYCVIAWMALTGLLMLAIPPVVRVESVGA</sequence>
<evidence type="ECO:0000313" key="2">
    <source>
        <dbReference type="EMBL" id="ODQ87264.1"/>
    </source>
</evidence>
<dbReference type="EMBL" id="MIHA01000023">
    <property type="protein sequence ID" value="ODQ87264.1"/>
    <property type="molecule type" value="Genomic_DNA"/>
</dbReference>
<dbReference type="RefSeq" id="WP_069416182.1">
    <property type="nucleotide sequence ID" value="NZ_JACKUL010000010.1"/>
</dbReference>
<evidence type="ECO:0000313" key="3">
    <source>
        <dbReference type="Proteomes" id="UP000094053"/>
    </source>
</evidence>
<feature type="transmembrane region" description="Helical" evidence="1">
    <location>
        <begin position="80"/>
        <end position="101"/>
    </location>
</feature>
<evidence type="ECO:0000256" key="1">
    <source>
        <dbReference type="SAM" id="Phobius"/>
    </source>
</evidence>
<keyword evidence="3" id="KW-1185">Reference proteome</keyword>
<dbReference type="Proteomes" id="UP000094053">
    <property type="component" value="Unassembled WGS sequence"/>
</dbReference>
<keyword evidence="1" id="KW-0812">Transmembrane</keyword>
<dbReference type="STRING" id="1776.BHQ18_24100"/>
<organism evidence="2 3">
    <name type="scientific">Mycolicibacterium flavescens</name>
    <name type="common">Mycobacterium flavescens</name>
    <dbReference type="NCBI Taxonomy" id="1776"/>
    <lineage>
        <taxon>Bacteria</taxon>
        <taxon>Bacillati</taxon>
        <taxon>Actinomycetota</taxon>
        <taxon>Actinomycetes</taxon>
        <taxon>Mycobacteriales</taxon>
        <taxon>Mycobacteriaceae</taxon>
        <taxon>Mycolicibacterium</taxon>
    </lineage>
</organism>
<gene>
    <name evidence="2" type="ORF">BHQ18_24100</name>
</gene>
<dbReference type="OrthoDB" id="4623742at2"/>
<protein>
    <recommendedName>
        <fullName evidence="4">Integral membrane protein</fullName>
    </recommendedName>
</protein>
<proteinExistence type="predicted"/>
<feature type="transmembrane region" description="Helical" evidence="1">
    <location>
        <begin position="51"/>
        <end position="68"/>
    </location>
</feature>
<feature type="transmembrane region" description="Helical" evidence="1">
    <location>
        <begin position="163"/>
        <end position="190"/>
    </location>
</feature>
<keyword evidence="1" id="KW-1133">Transmembrane helix</keyword>
<keyword evidence="1" id="KW-0472">Membrane</keyword>
<feature type="transmembrane region" description="Helical" evidence="1">
    <location>
        <begin position="131"/>
        <end position="151"/>
    </location>
</feature>
<accession>A0A1E3RBJ5</accession>